<protein>
    <submittedName>
        <fullName evidence="1">Uncharacterized protein</fullName>
    </submittedName>
</protein>
<gene>
    <name evidence="1" type="ORF">ARMGADRAFT_1075194</name>
</gene>
<evidence type="ECO:0000313" key="2">
    <source>
        <dbReference type="Proteomes" id="UP000217790"/>
    </source>
</evidence>
<dbReference type="InParanoid" id="A0A2H3DWU6"/>
<dbReference type="Proteomes" id="UP000217790">
    <property type="component" value="Unassembled WGS sequence"/>
</dbReference>
<organism evidence="1 2">
    <name type="scientific">Armillaria gallica</name>
    <name type="common">Bulbous honey fungus</name>
    <name type="synonym">Armillaria bulbosa</name>
    <dbReference type="NCBI Taxonomy" id="47427"/>
    <lineage>
        <taxon>Eukaryota</taxon>
        <taxon>Fungi</taxon>
        <taxon>Dikarya</taxon>
        <taxon>Basidiomycota</taxon>
        <taxon>Agaricomycotina</taxon>
        <taxon>Agaricomycetes</taxon>
        <taxon>Agaricomycetidae</taxon>
        <taxon>Agaricales</taxon>
        <taxon>Marasmiineae</taxon>
        <taxon>Physalacriaceae</taxon>
        <taxon>Armillaria</taxon>
    </lineage>
</organism>
<accession>A0A2H3DWU6</accession>
<proteinExistence type="predicted"/>
<sequence>MAKPPIVKDAAALKHETLSSYKAAAALLQHKVDFPPDKDSTSKDVDEWISDAYLQWVICSNYWRPMGIKKAAWNDVEYALLACLPLVNRELIDESGGRFNELVHHAHKYSIPGL</sequence>
<name>A0A2H3DWU6_ARMGA</name>
<dbReference type="AlphaFoldDB" id="A0A2H3DWU6"/>
<dbReference type="STRING" id="47427.A0A2H3DWU6"/>
<evidence type="ECO:0000313" key="1">
    <source>
        <dbReference type="EMBL" id="PBK98334.1"/>
    </source>
</evidence>
<dbReference type="OrthoDB" id="3105115at2759"/>
<reference evidence="2" key="1">
    <citation type="journal article" date="2017" name="Nat. Ecol. Evol.">
        <title>Genome expansion and lineage-specific genetic innovations in the forest pathogenic fungi Armillaria.</title>
        <authorList>
            <person name="Sipos G."/>
            <person name="Prasanna A.N."/>
            <person name="Walter M.C."/>
            <person name="O'Connor E."/>
            <person name="Balint B."/>
            <person name="Krizsan K."/>
            <person name="Kiss B."/>
            <person name="Hess J."/>
            <person name="Varga T."/>
            <person name="Slot J."/>
            <person name="Riley R."/>
            <person name="Boka B."/>
            <person name="Rigling D."/>
            <person name="Barry K."/>
            <person name="Lee J."/>
            <person name="Mihaltcheva S."/>
            <person name="LaButti K."/>
            <person name="Lipzen A."/>
            <person name="Waldron R."/>
            <person name="Moloney N.M."/>
            <person name="Sperisen C."/>
            <person name="Kredics L."/>
            <person name="Vagvoelgyi C."/>
            <person name="Patrignani A."/>
            <person name="Fitzpatrick D."/>
            <person name="Nagy I."/>
            <person name="Doyle S."/>
            <person name="Anderson J.B."/>
            <person name="Grigoriev I.V."/>
            <person name="Gueldener U."/>
            <person name="Muensterkoetter M."/>
            <person name="Nagy L.G."/>
        </authorList>
    </citation>
    <scope>NUCLEOTIDE SEQUENCE [LARGE SCALE GENOMIC DNA]</scope>
    <source>
        <strain evidence="2">Ar21-2</strain>
    </source>
</reference>
<dbReference type="EMBL" id="KZ293648">
    <property type="protein sequence ID" value="PBK98334.1"/>
    <property type="molecule type" value="Genomic_DNA"/>
</dbReference>
<keyword evidence="2" id="KW-1185">Reference proteome</keyword>